<name>A0ABR4EZA7_9PEZI</name>
<organism evidence="1 2">
    <name type="scientific">Diaporthe vaccinii</name>
    <dbReference type="NCBI Taxonomy" id="105482"/>
    <lineage>
        <taxon>Eukaryota</taxon>
        <taxon>Fungi</taxon>
        <taxon>Dikarya</taxon>
        <taxon>Ascomycota</taxon>
        <taxon>Pezizomycotina</taxon>
        <taxon>Sordariomycetes</taxon>
        <taxon>Sordariomycetidae</taxon>
        <taxon>Diaporthales</taxon>
        <taxon>Diaporthaceae</taxon>
        <taxon>Diaporthe</taxon>
        <taxon>Diaporthe eres species complex</taxon>
    </lineage>
</organism>
<sequence>MLFIIDSPAGWRDGANVRMVEFRPAEMPGEFEPDPEELEEAPEIVAPTRVRAFPACLGPKSYDGAGTVQGRMHEVFLIK</sequence>
<dbReference type="EMBL" id="JBAWTH010000018">
    <property type="protein sequence ID" value="KAL2287775.1"/>
    <property type="molecule type" value="Genomic_DNA"/>
</dbReference>
<protein>
    <submittedName>
        <fullName evidence="1">Uncharacterized protein</fullName>
    </submittedName>
</protein>
<dbReference type="Proteomes" id="UP001600888">
    <property type="component" value="Unassembled WGS sequence"/>
</dbReference>
<reference evidence="1 2" key="1">
    <citation type="submission" date="2024-03" db="EMBL/GenBank/DDBJ databases">
        <title>A high-quality draft genome sequence of Diaporthe vaccinii, a causative agent of upright dieback and viscid rot disease in cranberry plants.</title>
        <authorList>
            <person name="Sarrasin M."/>
            <person name="Lang B.F."/>
            <person name="Burger G."/>
        </authorList>
    </citation>
    <scope>NUCLEOTIDE SEQUENCE [LARGE SCALE GENOMIC DNA]</scope>
    <source>
        <strain evidence="1 2">IS7</strain>
    </source>
</reference>
<accession>A0ABR4EZA7</accession>
<evidence type="ECO:0000313" key="2">
    <source>
        <dbReference type="Proteomes" id="UP001600888"/>
    </source>
</evidence>
<evidence type="ECO:0000313" key="1">
    <source>
        <dbReference type="EMBL" id="KAL2287775.1"/>
    </source>
</evidence>
<proteinExistence type="predicted"/>
<keyword evidence="2" id="KW-1185">Reference proteome</keyword>
<comment type="caution">
    <text evidence="1">The sequence shown here is derived from an EMBL/GenBank/DDBJ whole genome shotgun (WGS) entry which is preliminary data.</text>
</comment>
<gene>
    <name evidence="1" type="ORF">FJTKL_04609</name>
</gene>